<dbReference type="AlphaFoldDB" id="A0AA38VJL1"/>
<dbReference type="EMBL" id="JANBVN010000239">
    <property type="protein sequence ID" value="KAJ9131313.1"/>
    <property type="molecule type" value="Genomic_DNA"/>
</dbReference>
<accession>A0AA38VJL1</accession>
<evidence type="ECO:0000313" key="4">
    <source>
        <dbReference type="Proteomes" id="UP001174691"/>
    </source>
</evidence>
<dbReference type="Pfam" id="PF09791">
    <property type="entry name" value="Oxidored-like"/>
    <property type="match status" value="1"/>
</dbReference>
<reference evidence="3" key="1">
    <citation type="submission" date="2022-07" db="EMBL/GenBank/DDBJ databases">
        <title>Fungi with potential for degradation of polypropylene.</title>
        <authorList>
            <person name="Gostincar C."/>
        </authorList>
    </citation>
    <scope>NUCLEOTIDE SEQUENCE</scope>
    <source>
        <strain evidence="3">EXF-13287</strain>
    </source>
</reference>
<evidence type="ECO:0000256" key="1">
    <source>
        <dbReference type="SAM" id="MobiDB-lite"/>
    </source>
</evidence>
<dbReference type="Proteomes" id="UP001174691">
    <property type="component" value="Unassembled WGS sequence"/>
</dbReference>
<keyword evidence="4" id="KW-1185">Reference proteome</keyword>
<evidence type="ECO:0000313" key="3">
    <source>
        <dbReference type="EMBL" id="KAJ9131313.1"/>
    </source>
</evidence>
<protein>
    <recommendedName>
        <fullName evidence="2">Oxidoreductase-like domain-containing protein</fullName>
    </recommendedName>
</protein>
<comment type="caution">
    <text evidence="3">The sequence shown here is derived from an EMBL/GenBank/DDBJ whole genome shotgun (WGS) entry which is preliminary data.</text>
</comment>
<gene>
    <name evidence="3" type="ORF">NKR19_g9588</name>
</gene>
<feature type="region of interest" description="Disordered" evidence="1">
    <location>
        <begin position="84"/>
        <end position="116"/>
    </location>
</feature>
<evidence type="ECO:0000259" key="2">
    <source>
        <dbReference type="Pfam" id="PF09791"/>
    </source>
</evidence>
<dbReference type="InterPro" id="IPR019180">
    <property type="entry name" value="Oxidoreductase-like_N"/>
</dbReference>
<name>A0AA38VJL1_9PEZI</name>
<feature type="domain" description="Oxidoreductase-like" evidence="2">
    <location>
        <begin position="40"/>
        <end position="75"/>
    </location>
</feature>
<organism evidence="3 4">
    <name type="scientific">Coniochaeta hoffmannii</name>
    <dbReference type="NCBI Taxonomy" id="91930"/>
    <lineage>
        <taxon>Eukaryota</taxon>
        <taxon>Fungi</taxon>
        <taxon>Dikarya</taxon>
        <taxon>Ascomycota</taxon>
        <taxon>Pezizomycotina</taxon>
        <taxon>Sordariomycetes</taxon>
        <taxon>Sordariomycetidae</taxon>
        <taxon>Coniochaetales</taxon>
        <taxon>Coniochaetaceae</taxon>
        <taxon>Coniochaeta</taxon>
    </lineage>
</organism>
<sequence length="116" mass="13003">MAADKETKPFNPLDRSPTLVKLLKTRLAPVRERELMAKATCPDRPVKPGPGECCGSSCHPCVMDNYAEELRVWKECWVKWDGGDEKEGETCSQSLAASTEDEKENPTKKMPGSFDW</sequence>
<proteinExistence type="predicted"/>